<dbReference type="Gene3D" id="1.10.720.30">
    <property type="entry name" value="SAP domain"/>
    <property type="match status" value="1"/>
</dbReference>
<dbReference type="InterPro" id="IPR035979">
    <property type="entry name" value="RBD_domain_sf"/>
</dbReference>
<accession>A0A0D3L139</accession>
<evidence type="ECO:0000256" key="1">
    <source>
        <dbReference type="PROSITE-ProRule" id="PRU00176"/>
    </source>
</evidence>
<feature type="domain" description="SAP" evidence="4">
    <location>
        <begin position="363"/>
        <end position="397"/>
    </location>
</feature>
<dbReference type="KEGG" id="ehx:EMIHUDRAFT_194199"/>
<dbReference type="PaxDb" id="2903-EOD41724"/>
<evidence type="ECO:0000259" key="4">
    <source>
        <dbReference type="PROSITE" id="PS50800"/>
    </source>
</evidence>
<dbReference type="InterPro" id="IPR036361">
    <property type="entry name" value="SAP_dom_sf"/>
</dbReference>
<evidence type="ECO:0008006" key="7">
    <source>
        <dbReference type="Google" id="ProtNLM"/>
    </source>
</evidence>
<dbReference type="InterPro" id="IPR012677">
    <property type="entry name" value="Nucleotide-bd_a/b_plait_sf"/>
</dbReference>
<dbReference type="HOGENOM" id="CLU_695268_0_0_1"/>
<dbReference type="SMART" id="SM00513">
    <property type="entry name" value="SAP"/>
    <property type="match status" value="1"/>
</dbReference>
<reference evidence="6" key="1">
    <citation type="journal article" date="2013" name="Nature">
        <title>Pan genome of the phytoplankton Emiliania underpins its global distribution.</title>
        <authorList>
            <person name="Read B.A."/>
            <person name="Kegel J."/>
            <person name="Klute M.J."/>
            <person name="Kuo A."/>
            <person name="Lefebvre S.C."/>
            <person name="Maumus F."/>
            <person name="Mayer C."/>
            <person name="Miller J."/>
            <person name="Monier A."/>
            <person name="Salamov A."/>
            <person name="Young J."/>
            <person name="Aguilar M."/>
            <person name="Claverie J.M."/>
            <person name="Frickenhaus S."/>
            <person name="Gonzalez K."/>
            <person name="Herman E.K."/>
            <person name="Lin Y.C."/>
            <person name="Napier J."/>
            <person name="Ogata H."/>
            <person name="Sarno A.F."/>
            <person name="Shmutz J."/>
            <person name="Schroeder D."/>
            <person name="de Vargas C."/>
            <person name="Verret F."/>
            <person name="von Dassow P."/>
            <person name="Valentin K."/>
            <person name="Van de Peer Y."/>
            <person name="Wheeler G."/>
            <person name="Dacks J.B."/>
            <person name="Delwiche C.F."/>
            <person name="Dyhrman S.T."/>
            <person name="Glockner G."/>
            <person name="John U."/>
            <person name="Richards T."/>
            <person name="Worden A.Z."/>
            <person name="Zhang X."/>
            <person name="Grigoriev I.V."/>
            <person name="Allen A.E."/>
            <person name="Bidle K."/>
            <person name="Borodovsky M."/>
            <person name="Bowler C."/>
            <person name="Brownlee C."/>
            <person name="Cock J.M."/>
            <person name="Elias M."/>
            <person name="Gladyshev V.N."/>
            <person name="Groth M."/>
            <person name="Guda C."/>
            <person name="Hadaegh A."/>
            <person name="Iglesias-Rodriguez M.D."/>
            <person name="Jenkins J."/>
            <person name="Jones B.M."/>
            <person name="Lawson T."/>
            <person name="Leese F."/>
            <person name="Lindquist E."/>
            <person name="Lobanov A."/>
            <person name="Lomsadze A."/>
            <person name="Malik S.B."/>
            <person name="Marsh M.E."/>
            <person name="Mackinder L."/>
            <person name="Mock T."/>
            <person name="Mueller-Roeber B."/>
            <person name="Pagarete A."/>
            <person name="Parker M."/>
            <person name="Probert I."/>
            <person name="Quesneville H."/>
            <person name="Raines C."/>
            <person name="Rensing S.A."/>
            <person name="Riano-Pachon D.M."/>
            <person name="Richier S."/>
            <person name="Rokitta S."/>
            <person name="Shiraiwa Y."/>
            <person name="Soanes D.M."/>
            <person name="van der Giezen M."/>
            <person name="Wahlund T.M."/>
            <person name="Williams B."/>
            <person name="Wilson W."/>
            <person name="Wolfe G."/>
            <person name="Wurch L.L."/>
        </authorList>
    </citation>
    <scope>NUCLEOTIDE SEQUENCE</scope>
</reference>
<reference evidence="5" key="2">
    <citation type="submission" date="2024-10" db="UniProtKB">
        <authorList>
            <consortium name="EnsemblProtists"/>
        </authorList>
    </citation>
    <scope>IDENTIFICATION</scope>
</reference>
<dbReference type="Pfam" id="PF02037">
    <property type="entry name" value="SAP"/>
    <property type="match status" value="1"/>
</dbReference>
<dbReference type="Gene3D" id="3.30.70.330">
    <property type="match status" value="1"/>
</dbReference>
<dbReference type="InterPro" id="IPR000504">
    <property type="entry name" value="RRM_dom"/>
</dbReference>
<dbReference type="SMART" id="SM00360">
    <property type="entry name" value="RRM"/>
    <property type="match status" value="1"/>
</dbReference>
<dbReference type="SUPFAM" id="SSF68906">
    <property type="entry name" value="SAP domain"/>
    <property type="match status" value="1"/>
</dbReference>
<sequence length="397" mass="41204">MPRSAGNPNMGSSIDASGSNMGAVHAWFRPAADGAGQKKERAGEKQQARLRVSGLVASVSAAQVEEFFSRFYSTVDSVQLERGRGSAVVQFRFGGERDKALVELQSRELHGCTITLSKVLSMLLRRETAKAARDFRGADALRDSLKRSGVLIDEGSRTWRADDGRSGMLPPRQAAPATGHARGQHGVARFDEARTLCAPLGEGSYGTNTLSRIFAPFNVESGPYGLATMTAWVEQGALPADTPVSGDTASTEAASADAAPAGGDGTEGAAESVGVAAAEEERPAEAPSSERQSKKRSRAVAEAAPAPAPSPAQAASEAAEPEAAASEAEPEAAASEAEPEAAASEAEPEAAAAEDREAAQKRLKALKVAELRSECERRGLVATGVKAALIARILEAL</sequence>
<dbReference type="EnsemblProtists" id="EOD41724">
    <property type="protein sequence ID" value="EOD41724"/>
    <property type="gene ID" value="EMIHUDRAFT_194199"/>
</dbReference>
<dbReference type="eggNOG" id="ENOG502T2NX">
    <property type="taxonomic scope" value="Eukaryota"/>
</dbReference>
<dbReference type="AlphaFoldDB" id="A0A0D3L139"/>
<feature type="compositionally biased region" description="Low complexity" evidence="2">
    <location>
        <begin position="301"/>
        <end position="351"/>
    </location>
</feature>
<dbReference type="InterPro" id="IPR003034">
    <property type="entry name" value="SAP_dom"/>
</dbReference>
<dbReference type="PROSITE" id="PS50800">
    <property type="entry name" value="SAP"/>
    <property type="match status" value="1"/>
</dbReference>
<dbReference type="SUPFAM" id="SSF54928">
    <property type="entry name" value="RNA-binding domain, RBD"/>
    <property type="match status" value="1"/>
</dbReference>
<feature type="region of interest" description="Disordered" evidence="2">
    <location>
        <begin position="240"/>
        <end position="359"/>
    </location>
</feature>
<dbReference type="GO" id="GO:0003723">
    <property type="term" value="F:RNA binding"/>
    <property type="evidence" value="ECO:0007669"/>
    <property type="project" value="UniProtKB-UniRule"/>
</dbReference>
<organism evidence="5 6">
    <name type="scientific">Emiliania huxleyi (strain CCMP1516)</name>
    <dbReference type="NCBI Taxonomy" id="280463"/>
    <lineage>
        <taxon>Eukaryota</taxon>
        <taxon>Haptista</taxon>
        <taxon>Haptophyta</taxon>
        <taxon>Prymnesiophyceae</taxon>
        <taxon>Isochrysidales</taxon>
        <taxon>Noelaerhabdaceae</taxon>
        <taxon>Emiliania</taxon>
    </lineage>
</organism>
<dbReference type="Proteomes" id="UP000013827">
    <property type="component" value="Unassembled WGS sequence"/>
</dbReference>
<protein>
    <recommendedName>
        <fullName evidence="7">SAP domain-containing protein</fullName>
    </recommendedName>
</protein>
<evidence type="ECO:0000313" key="6">
    <source>
        <dbReference type="Proteomes" id="UP000013827"/>
    </source>
</evidence>
<dbReference type="PROSITE" id="PS50102">
    <property type="entry name" value="RRM"/>
    <property type="match status" value="1"/>
</dbReference>
<name>A0A0D3L139_EMIH1</name>
<evidence type="ECO:0000259" key="3">
    <source>
        <dbReference type="PROSITE" id="PS50102"/>
    </source>
</evidence>
<feature type="compositionally biased region" description="Low complexity" evidence="2">
    <location>
        <begin position="245"/>
        <end position="277"/>
    </location>
</feature>
<keyword evidence="6" id="KW-1185">Reference proteome</keyword>
<keyword evidence="1" id="KW-0694">RNA-binding</keyword>
<evidence type="ECO:0000313" key="5">
    <source>
        <dbReference type="EnsemblProtists" id="EOD41724"/>
    </source>
</evidence>
<dbReference type="GeneID" id="17286994"/>
<feature type="domain" description="RRM" evidence="3">
    <location>
        <begin position="48"/>
        <end position="121"/>
    </location>
</feature>
<proteinExistence type="predicted"/>
<dbReference type="CDD" id="cd00590">
    <property type="entry name" value="RRM_SF"/>
    <property type="match status" value="1"/>
</dbReference>
<evidence type="ECO:0000256" key="2">
    <source>
        <dbReference type="SAM" id="MobiDB-lite"/>
    </source>
</evidence>
<feature type="region of interest" description="Disordered" evidence="2">
    <location>
        <begin position="161"/>
        <end position="186"/>
    </location>
</feature>
<dbReference type="RefSeq" id="XP_005794153.1">
    <property type="nucleotide sequence ID" value="XM_005794096.1"/>
</dbReference>